<keyword evidence="2" id="KW-1133">Transmembrane helix</keyword>
<protein>
    <submittedName>
        <fullName evidence="3">Uncharacterized protein</fullName>
    </submittedName>
</protein>
<proteinExistence type="predicted"/>
<comment type="caution">
    <text evidence="3">The sequence shown here is derived from an EMBL/GenBank/DDBJ whole genome shotgun (WGS) entry which is preliminary data.</text>
</comment>
<feature type="compositionally biased region" description="Polar residues" evidence="1">
    <location>
        <begin position="94"/>
        <end position="105"/>
    </location>
</feature>
<evidence type="ECO:0000313" key="3">
    <source>
        <dbReference type="EMBL" id="GBG16234.1"/>
    </source>
</evidence>
<name>A0A2R5FKQ1_9STRA</name>
<dbReference type="InParanoid" id="A0A2R5FKQ1"/>
<accession>A0A2R5FKQ1</accession>
<dbReference type="AlphaFoldDB" id="A0A2R5FKQ1"/>
<sequence>LTGILFIPAFGTHPLFGSLGPVGTQGGHGTAAGVTASYAALGFPEGGDLGITAATIGILFGVIVGTILCNVANYFGWTRMSLLLKEAEDAENGTVDSYSKEQANPMSDVDNVPGVPAQHGFEVR</sequence>
<keyword evidence="4" id="KW-1185">Reference proteome</keyword>
<keyword evidence="2" id="KW-0812">Transmembrane</keyword>
<dbReference type="Proteomes" id="UP000241890">
    <property type="component" value="Unassembled WGS sequence"/>
</dbReference>
<feature type="region of interest" description="Disordered" evidence="1">
    <location>
        <begin position="94"/>
        <end position="114"/>
    </location>
</feature>
<evidence type="ECO:0000256" key="1">
    <source>
        <dbReference type="SAM" id="MobiDB-lite"/>
    </source>
</evidence>
<feature type="non-terminal residue" evidence="3">
    <location>
        <position position="124"/>
    </location>
</feature>
<dbReference type="Pfam" id="PF03616">
    <property type="entry name" value="Glt_symporter"/>
    <property type="match status" value="1"/>
</dbReference>
<dbReference type="GO" id="GO:0015501">
    <property type="term" value="F:glutamate:sodium symporter activity"/>
    <property type="evidence" value="ECO:0007669"/>
    <property type="project" value="InterPro"/>
</dbReference>
<organism evidence="3 4">
    <name type="scientific">Hondaea fermentalgiana</name>
    <dbReference type="NCBI Taxonomy" id="2315210"/>
    <lineage>
        <taxon>Eukaryota</taxon>
        <taxon>Sar</taxon>
        <taxon>Stramenopiles</taxon>
        <taxon>Bigyra</taxon>
        <taxon>Labyrinthulomycetes</taxon>
        <taxon>Thraustochytrida</taxon>
        <taxon>Thraustochytriidae</taxon>
        <taxon>Hondaea</taxon>
    </lineage>
</organism>
<keyword evidence="2" id="KW-0472">Membrane</keyword>
<evidence type="ECO:0000256" key="2">
    <source>
        <dbReference type="SAM" id="Phobius"/>
    </source>
</evidence>
<evidence type="ECO:0000313" key="4">
    <source>
        <dbReference type="Proteomes" id="UP000241890"/>
    </source>
</evidence>
<dbReference type="InterPro" id="IPR004445">
    <property type="entry name" value="GltS"/>
</dbReference>
<dbReference type="GO" id="GO:0016020">
    <property type="term" value="C:membrane"/>
    <property type="evidence" value="ECO:0007669"/>
    <property type="project" value="InterPro"/>
</dbReference>
<dbReference type="PANTHER" id="PTHR36178">
    <property type="entry name" value="SLR0625 PROTEIN"/>
    <property type="match status" value="1"/>
</dbReference>
<feature type="non-terminal residue" evidence="3">
    <location>
        <position position="1"/>
    </location>
</feature>
<reference evidence="3 4" key="1">
    <citation type="submission" date="2017-12" db="EMBL/GenBank/DDBJ databases">
        <title>Sequencing, de novo assembly and annotation of complete genome of a new Thraustochytrid species, strain FCC1311.</title>
        <authorList>
            <person name="Sedici K."/>
            <person name="Godart F."/>
            <person name="Aiese Cigliano R."/>
            <person name="Sanseverino W."/>
            <person name="Barakat M."/>
            <person name="Ortet P."/>
            <person name="Marechal E."/>
            <person name="Cagnac O."/>
            <person name="Amato A."/>
        </authorList>
    </citation>
    <scope>NUCLEOTIDE SEQUENCE [LARGE SCALE GENOMIC DNA]</scope>
</reference>
<dbReference type="PANTHER" id="PTHR36178:SF1">
    <property type="entry name" value="SODIUM_GLUTAMATE SYMPORTER"/>
    <property type="match status" value="1"/>
</dbReference>
<dbReference type="EMBL" id="BEYU01001533">
    <property type="protein sequence ID" value="GBG16234.1"/>
    <property type="molecule type" value="Genomic_DNA"/>
</dbReference>
<dbReference type="GO" id="GO:0015813">
    <property type="term" value="P:L-glutamate transmembrane transport"/>
    <property type="evidence" value="ECO:0007669"/>
    <property type="project" value="InterPro"/>
</dbReference>
<dbReference type="OrthoDB" id="10267215at2759"/>
<feature type="transmembrane region" description="Helical" evidence="2">
    <location>
        <begin position="51"/>
        <end position="75"/>
    </location>
</feature>
<gene>
    <name evidence="3" type="ORF">FCC1311_117092</name>
</gene>